<evidence type="ECO:0000313" key="6">
    <source>
        <dbReference type="Proteomes" id="UP000436088"/>
    </source>
</evidence>
<reference evidence="5" key="1">
    <citation type="submission" date="2019-09" db="EMBL/GenBank/DDBJ databases">
        <title>Draft genome information of white flower Hibiscus syriacus.</title>
        <authorList>
            <person name="Kim Y.-M."/>
        </authorList>
    </citation>
    <scope>NUCLEOTIDE SEQUENCE [LARGE SCALE GENOMIC DNA]</scope>
    <source>
        <strain evidence="5">YM2019G1</strain>
    </source>
</reference>
<evidence type="ECO:0000256" key="1">
    <source>
        <dbReference type="ARBA" id="ARBA00005771"/>
    </source>
</evidence>
<feature type="domain" description="Sulfotransferase" evidence="4">
    <location>
        <begin position="29"/>
        <end position="174"/>
    </location>
</feature>
<sequence>MGARSINLAGWVPDRCYYTIRRHFQASNSDIIISTFPKCGTTWLKALAFSALYRHQFARHENPLLTSTPHKLVRFLEYDVYLNNPCPNLETLSVYKPMAFATHLPYASLPTSIRDSHCKIVYLFRNPMDIFTSAWHFNDMLRHGSEALLSFDEAFDKFYHGISVCGPFFYHLKHLAMFLGVPFTEDEEKQGVVEEILKICIFDKLKKGKVGDWSNYLTPSMIERMEKLIQQKLDGSALTFKFSSNSS</sequence>
<dbReference type="AlphaFoldDB" id="A0A6A2XSL8"/>
<dbReference type="EMBL" id="VEPZ02001517">
    <property type="protein sequence ID" value="KAE8669885.1"/>
    <property type="molecule type" value="Genomic_DNA"/>
</dbReference>
<evidence type="ECO:0000259" key="4">
    <source>
        <dbReference type="Pfam" id="PF00685"/>
    </source>
</evidence>
<dbReference type="Proteomes" id="UP000436088">
    <property type="component" value="Unassembled WGS sequence"/>
</dbReference>
<feature type="domain" description="Sulfotransferase" evidence="4">
    <location>
        <begin position="205"/>
        <end position="236"/>
    </location>
</feature>
<dbReference type="InterPro" id="IPR027417">
    <property type="entry name" value="P-loop_NTPase"/>
</dbReference>
<accession>A0A6A2XSL8</accession>
<dbReference type="Pfam" id="PF00685">
    <property type="entry name" value="Sulfotransfer_1"/>
    <property type="match status" value="2"/>
</dbReference>
<comment type="similarity">
    <text evidence="1 3">Belongs to the sulfotransferase 1 family.</text>
</comment>
<gene>
    <name evidence="5" type="ORF">F3Y22_tig00112215pilonHSYRG00219</name>
</gene>
<evidence type="ECO:0000313" key="5">
    <source>
        <dbReference type="EMBL" id="KAE8669885.1"/>
    </source>
</evidence>
<keyword evidence="6" id="KW-1185">Reference proteome</keyword>
<dbReference type="InterPro" id="IPR000863">
    <property type="entry name" value="Sulfotransferase_dom"/>
</dbReference>
<dbReference type="SUPFAM" id="SSF52540">
    <property type="entry name" value="P-loop containing nucleoside triphosphate hydrolases"/>
    <property type="match status" value="1"/>
</dbReference>
<name>A0A6A2XSL8_HIBSY</name>
<comment type="caution">
    <text evidence="5">The sequence shown here is derived from an EMBL/GenBank/DDBJ whole genome shotgun (WGS) entry which is preliminary data.</text>
</comment>
<organism evidence="5 6">
    <name type="scientific">Hibiscus syriacus</name>
    <name type="common">Rose of Sharon</name>
    <dbReference type="NCBI Taxonomy" id="106335"/>
    <lineage>
        <taxon>Eukaryota</taxon>
        <taxon>Viridiplantae</taxon>
        <taxon>Streptophyta</taxon>
        <taxon>Embryophyta</taxon>
        <taxon>Tracheophyta</taxon>
        <taxon>Spermatophyta</taxon>
        <taxon>Magnoliopsida</taxon>
        <taxon>eudicotyledons</taxon>
        <taxon>Gunneridae</taxon>
        <taxon>Pentapetalae</taxon>
        <taxon>rosids</taxon>
        <taxon>malvids</taxon>
        <taxon>Malvales</taxon>
        <taxon>Malvaceae</taxon>
        <taxon>Malvoideae</taxon>
        <taxon>Hibiscus</taxon>
    </lineage>
</organism>
<evidence type="ECO:0000256" key="2">
    <source>
        <dbReference type="ARBA" id="ARBA00022679"/>
    </source>
</evidence>
<proteinExistence type="inferred from homology"/>
<protein>
    <recommendedName>
        <fullName evidence="3">Sulfotransferase</fullName>
        <ecNumber evidence="3">2.8.2.-</ecNumber>
    </recommendedName>
</protein>
<dbReference type="GO" id="GO:0008146">
    <property type="term" value="F:sulfotransferase activity"/>
    <property type="evidence" value="ECO:0007669"/>
    <property type="project" value="InterPro"/>
</dbReference>
<dbReference type="EC" id="2.8.2.-" evidence="3"/>
<keyword evidence="2 3" id="KW-0808">Transferase</keyword>
<evidence type="ECO:0000256" key="3">
    <source>
        <dbReference type="RuleBase" id="RU361155"/>
    </source>
</evidence>
<dbReference type="Gene3D" id="3.40.50.300">
    <property type="entry name" value="P-loop containing nucleotide triphosphate hydrolases"/>
    <property type="match status" value="2"/>
</dbReference>
<dbReference type="PANTHER" id="PTHR11783">
    <property type="entry name" value="SULFOTRANSFERASE SULT"/>
    <property type="match status" value="1"/>
</dbReference>